<evidence type="ECO:0000313" key="3">
    <source>
        <dbReference type="Proteomes" id="UP000244722"/>
    </source>
</evidence>
<dbReference type="EMBL" id="NESQ01000249">
    <property type="protein sequence ID" value="PUU75140.1"/>
    <property type="molecule type" value="Genomic_DNA"/>
</dbReference>
<feature type="compositionally biased region" description="Basic and acidic residues" evidence="1">
    <location>
        <begin position="62"/>
        <end position="89"/>
    </location>
</feature>
<evidence type="ECO:0000313" key="2">
    <source>
        <dbReference type="EMBL" id="PUU75140.1"/>
    </source>
</evidence>
<organism evidence="2 3">
    <name type="scientific">Tuber borchii</name>
    <name type="common">White truffle</name>
    <dbReference type="NCBI Taxonomy" id="42251"/>
    <lineage>
        <taxon>Eukaryota</taxon>
        <taxon>Fungi</taxon>
        <taxon>Dikarya</taxon>
        <taxon>Ascomycota</taxon>
        <taxon>Pezizomycotina</taxon>
        <taxon>Pezizomycetes</taxon>
        <taxon>Pezizales</taxon>
        <taxon>Tuberaceae</taxon>
        <taxon>Tuber</taxon>
    </lineage>
</organism>
<accession>A0A2T6ZI21</accession>
<comment type="caution">
    <text evidence="2">The sequence shown here is derived from an EMBL/GenBank/DDBJ whole genome shotgun (WGS) entry which is preliminary data.</text>
</comment>
<sequence>MNSGPINGHPPPTLQDHIRQEAASHTEVMRGTDAIRYHPLAASPSPSNSPPDQSILDSVAIDSKRPDAREGSPRRDNTPAQHRELKTRGADLSGNDTSVNLAVEKAFPEIPTSAATVRTLLFINPSGIGSASVEPVSFAMIIFVSI</sequence>
<dbReference type="Proteomes" id="UP000244722">
    <property type="component" value="Unassembled WGS sequence"/>
</dbReference>
<reference evidence="2 3" key="1">
    <citation type="submission" date="2017-04" db="EMBL/GenBank/DDBJ databases">
        <title>Draft genome sequence of Tuber borchii Vittad., a whitish edible truffle.</title>
        <authorList>
            <consortium name="DOE Joint Genome Institute"/>
            <person name="Murat C."/>
            <person name="Kuo A."/>
            <person name="Barry K.W."/>
            <person name="Clum A."/>
            <person name="Dockter R.B."/>
            <person name="Fauchery L."/>
            <person name="Iotti M."/>
            <person name="Kohler A."/>
            <person name="Labutti K."/>
            <person name="Lindquist E.A."/>
            <person name="Lipzen A."/>
            <person name="Ohm R.A."/>
            <person name="Wang M."/>
            <person name="Grigoriev I.V."/>
            <person name="Zambonelli A."/>
            <person name="Martin F.M."/>
        </authorList>
    </citation>
    <scope>NUCLEOTIDE SEQUENCE [LARGE SCALE GENOMIC DNA]</scope>
    <source>
        <strain evidence="2 3">Tbo3840</strain>
    </source>
</reference>
<proteinExistence type="predicted"/>
<dbReference type="AlphaFoldDB" id="A0A2T6ZI21"/>
<feature type="region of interest" description="Disordered" evidence="1">
    <location>
        <begin position="31"/>
        <end position="96"/>
    </location>
</feature>
<name>A0A2T6ZI21_TUBBO</name>
<keyword evidence="3" id="KW-1185">Reference proteome</keyword>
<evidence type="ECO:0000256" key="1">
    <source>
        <dbReference type="SAM" id="MobiDB-lite"/>
    </source>
</evidence>
<gene>
    <name evidence="2" type="ORF">B9Z19DRAFT_1131891</name>
</gene>
<protein>
    <submittedName>
        <fullName evidence="2">Uncharacterized protein</fullName>
    </submittedName>
</protein>